<dbReference type="VEuPathDB" id="FungiDB:H310_10703"/>
<evidence type="ECO:0000313" key="2">
    <source>
        <dbReference type="EMBL" id="RHY29281.1"/>
    </source>
</evidence>
<accession>A0A3R7CZY8</accession>
<dbReference type="PANTHER" id="PTHR39200:SF1">
    <property type="entry name" value="AUTO-TRANSPORTER ADHESIN HEAD GIN DOMAIN-CONTAINING PROTEIN-RELATED"/>
    <property type="match status" value="1"/>
</dbReference>
<reference evidence="2 3" key="1">
    <citation type="submission" date="2018-08" db="EMBL/GenBank/DDBJ databases">
        <title>Aphanomyces genome sequencing and annotation.</title>
        <authorList>
            <person name="Minardi D."/>
            <person name="Oidtmann B."/>
            <person name="Van Der Giezen M."/>
            <person name="Studholme D.J."/>
        </authorList>
    </citation>
    <scope>NUCLEOTIDE SEQUENCE [LARGE SCALE GENOMIC DNA]</scope>
    <source>
        <strain evidence="2 3">NJM0002</strain>
    </source>
</reference>
<dbReference type="EMBL" id="QUSY01000460">
    <property type="protein sequence ID" value="RHY29281.1"/>
    <property type="molecule type" value="Genomic_DNA"/>
</dbReference>
<keyword evidence="3" id="KW-1185">Reference proteome</keyword>
<name>A0A3R7CZY8_9STRA</name>
<dbReference type="InterPro" id="IPR021255">
    <property type="entry name" value="DUF2807"/>
</dbReference>
<gene>
    <name evidence="2" type="ORF">DYB32_005276</name>
</gene>
<sequence length="317" mass="32744">MSAPLALLERTYEATAAVSDLHIETAATHVFATARPVKVPTIVLHCDSDELLDAFKVVERGNTLVLKRGADISLRSAGSGMLLVQDDVVEATGLSLRQEGSGRIQVETAAVVVSGAIHTDVMGSGKLAVVANTVAASYVDLNGCGSGHTFVAVKTNANITDDIKVHMNSSGSVSVMSDAMRTGRLCSHVAGSGSVEINTLSQFFAGEIESQVTGSGTLQVVGQGTTERHHITITGSGTLNASISATSSDVYITGSGCANLNDLHGVSSKVAGSGSIQRLTLVRLDPPYDVMALPVPAPTSVAEWTSPGNWLKKAIFG</sequence>
<comment type="caution">
    <text evidence="2">The sequence shown here is derived from an EMBL/GenBank/DDBJ whole genome shotgun (WGS) entry which is preliminary data.</text>
</comment>
<protein>
    <recommendedName>
        <fullName evidence="1">Putative auto-transporter adhesin head GIN domain-containing protein</fullName>
    </recommendedName>
</protein>
<evidence type="ECO:0000313" key="3">
    <source>
        <dbReference type="Proteomes" id="UP000285060"/>
    </source>
</evidence>
<dbReference type="PANTHER" id="PTHR39200">
    <property type="entry name" value="HYPOTHETICAL EXPORTED PROTEIN"/>
    <property type="match status" value="1"/>
</dbReference>
<proteinExistence type="predicted"/>
<organism evidence="2 3">
    <name type="scientific">Aphanomyces invadans</name>
    <dbReference type="NCBI Taxonomy" id="157072"/>
    <lineage>
        <taxon>Eukaryota</taxon>
        <taxon>Sar</taxon>
        <taxon>Stramenopiles</taxon>
        <taxon>Oomycota</taxon>
        <taxon>Saprolegniomycetes</taxon>
        <taxon>Saprolegniales</taxon>
        <taxon>Verrucalvaceae</taxon>
        <taxon>Aphanomyces</taxon>
    </lineage>
</organism>
<dbReference type="Pfam" id="PF10988">
    <property type="entry name" value="DUF2807"/>
    <property type="match status" value="1"/>
</dbReference>
<feature type="domain" description="Putative auto-transporter adhesin head GIN" evidence="1">
    <location>
        <begin position="169"/>
        <end position="277"/>
    </location>
</feature>
<dbReference type="AlphaFoldDB" id="A0A3R7CZY8"/>
<dbReference type="Proteomes" id="UP000285060">
    <property type="component" value="Unassembled WGS sequence"/>
</dbReference>
<dbReference type="Gene3D" id="2.160.20.120">
    <property type="match status" value="1"/>
</dbReference>
<evidence type="ECO:0000259" key="1">
    <source>
        <dbReference type="Pfam" id="PF10988"/>
    </source>
</evidence>